<accession>A0ABM1TJR9</accession>
<dbReference type="InterPro" id="IPR008927">
    <property type="entry name" value="6-PGluconate_DH-like_C_sf"/>
</dbReference>
<comment type="similarity">
    <text evidence="3 7">Belongs to the NAD-dependent glycerol-3-phosphate dehydrogenase family.</text>
</comment>
<evidence type="ECO:0000256" key="3">
    <source>
        <dbReference type="ARBA" id="ARBA00011009"/>
    </source>
</evidence>
<protein>
    <recommendedName>
        <fullName evidence="8">Glycerol-3-phosphate dehydrogenase [NAD(+)]</fullName>
        <ecNumber evidence="8">1.1.1.8</ecNumber>
    </recommendedName>
</protein>
<dbReference type="PANTHER" id="PTHR11728:SF8">
    <property type="entry name" value="GLYCEROL-3-PHOSPHATE DEHYDROGENASE [NAD(+)]-RELATED"/>
    <property type="match status" value="1"/>
</dbReference>
<keyword evidence="5 7" id="KW-0520">NAD</keyword>
<evidence type="ECO:0000256" key="4">
    <source>
        <dbReference type="ARBA" id="ARBA00023002"/>
    </source>
</evidence>
<evidence type="ECO:0000313" key="13">
    <source>
        <dbReference type="RefSeq" id="XP_022256125.1"/>
    </source>
</evidence>
<dbReference type="PROSITE" id="PS51257">
    <property type="entry name" value="PROKAR_LIPOPROTEIN"/>
    <property type="match status" value="1"/>
</dbReference>
<evidence type="ECO:0000256" key="6">
    <source>
        <dbReference type="ARBA" id="ARBA00048683"/>
    </source>
</evidence>
<dbReference type="RefSeq" id="XP_022256124.1">
    <property type="nucleotide sequence ID" value="XM_022400416.1"/>
</dbReference>
<evidence type="ECO:0000259" key="10">
    <source>
        <dbReference type="Pfam" id="PF07479"/>
    </source>
</evidence>
<evidence type="ECO:0000256" key="5">
    <source>
        <dbReference type="ARBA" id="ARBA00023027"/>
    </source>
</evidence>
<comment type="catalytic activity">
    <reaction evidence="6 8">
        <text>sn-glycerol 3-phosphate + NAD(+) = dihydroxyacetone phosphate + NADH + H(+)</text>
        <dbReference type="Rhea" id="RHEA:11092"/>
        <dbReference type="ChEBI" id="CHEBI:15378"/>
        <dbReference type="ChEBI" id="CHEBI:57540"/>
        <dbReference type="ChEBI" id="CHEBI:57597"/>
        <dbReference type="ChEBI" id="CHEBI:57642"/>
        <dbReference type="ChEBI" id="CHEBI:57945"/>
        <dbReference type="EC" id="1.1.1.8"/>
    </reaction>
</comment>
<organism evidence="11 13">
    <name type="scientific">Limulus polyphemus</name>
    <name type="common">Atlantic horseshoe crab</name>
    <dbReference type="NCBI Taxonomy" id="6850"/>
    <lineage>
        <taxon>Eukaryota</taxon>
        <taxon>Metazoa</taxon>
        <taxon>Ecdysozoa</taxon>
        <taxon>Arthropoda</taxon>
        <taxon>Chelicerata</taxon>
        <taxon>Merostomata</taxon>
        <taxon>Xiphosura</taxon>
        <taxon>Limulidae</taxon>
        <taxon>Limulus</taxon>
    </lineage>
</organism>
<evidence type="ECO:0000313" key="11">
    <source>
        <dbReference type="Proteomes" id="UP000694941"/>
    </source>
</evidence>
<dbReference type="Proteomes" id="UP000694941">
    <property type="component" value="Unplaced"/>
</dbReference>
<dbReference type="Pfam" id="PF01210">
    <property type="entry name" value="NAD_Gly3P_dh_N"/>
    <property type="match status" value="1"/>
</dbReference>
<sequence length="357" mass="39155">MENQTVREVAVIGSGSWATTIACLVAKNIIWIPYYNSTVKIYVREEEEEVGNKSLAEILSTQRENVKYLPGFTIPSNVLVETDIIQATKNADVIIFAVPHKFLEETCKCIAGRIKQSVVGLSLIKGLIAKDGKLELGSDVIRRVLGIEVSVLMGATFASEVAAEELAEATLGCSSPEVAHLFSTLLKSNYFCLTCINDVTTVELCGALKSIVACAAGFIDGLGYGENVKAAVVRLGLVEMVWFTRMYYPGAKLRTFLENCGVGDLVASCYGHRDWLAAKYFITGKVFSKLEENVLKGQVIHGPETAALVYGFLKGKELEYKFPLFAAVHKIWTNEVNPTDLIDLVRNHPAYENAELQ</sequence>
<dbReference type="Gene3D" id="3.40.50.720">
    <property type="entry name" value="NAD(P)-binding Rossmann-like Domain"/>
    <property type="match status" value="1"/>
</dbReference>
<dbReference type="EC" id="1.1.1.8" evidence="8"/>
<feature type="domain" description="Glycerol-3-phosphate dehydrogenase NAD-dependent N-terminal" evidence="9">
    <location>
        <begin position="8"/>
        <end position="178"/>
    </location>
</feature>
<dbReference type="InterPro" id="IPR017751">
    <property type="entry name" value="G3P_DH_NAD-dep_euk"/>
</dbReference>
<dbReference type="InterPro" id="IPR006168">
    <property type="entry name" value="G3P_DH_NAD-dep"/>
</dbReference>
<reference evidence="12 13" key="1">
    <citation type="submission" date="2025-05" db="UniProtKB">
        <authorList>
            <consortium name="RefSeq"/>
        </authorList>
    </citation>
    <scope>IDENTIFICATION</scope>
    <source>
        <tissue evidence="12 13">Muscle</tissue>
    </source>
</reference>
<dbReference type="InterPro" id="IPR013328">
    <property type="entry name" value="6PGD_dom2"/>
</dbReference>
<evidence type="ECO:0000256" key="8">
    <source>
        <dbReference type="RuleBase" id="RU361243"/>
    </source>
</evidence>
<evidence type="ECO:0000259" key="9">
    <source>
        <dbReference type="Pfam" id="PF01210"/>
    </source>
</evidence>
<feature type="domain" description="Glycerol-3-phosphate dehydrogenase NAD-dependent C-terminal" evidence="10">
    <location>
        <begin position="198"/>
        <end position="342"/>
    </location>
</feature>
<comment type="pathway">
    <text evidence="1">Lipid metabolism.</text>
</comment>
<dbReference type="SUPFAM" id="SSF51735">
    <property type="entry name" value="NAD(P)-binding Rossmann-fold domains"/>
    <property type="match status" value="1"/>
</dbReference>
<dbReference type="Gene3D" id="1.10.1040.10">
    <property type="entry name" value="N-(1-d-carboxylethyl)-l-norvaline Dehydrogenase, domain 2"/>
    <property type="match status" value="1"/>
</dbReference>
<comment type="pathway">
    <text evidence="2">Phospholipid metabolism; alpha-glycerophosphate cycle.</text>
</comment>
<evidence type="ECO:0000256" key="1">
    <source>
        <dbReference type="ARBA" id="ARBA00005189"/>
    </source>
</evidence>
<keyword evidence="11" id="KW-1185">Reference proteome</keyword>
<dbReference type="NCBIfam" id="TIGR03376">
    <property type="entry name" value="glycerol3P_DH"/>
    <property type="match status" value="1"/>
</dbReference>
<evidence type="ECO:0000313" key="12">
    <source>
        <dbReference type="RefSeq" id="XP_022256124.1"/>
    </source>
</evidence>
<dbReference type="GeneID" id="106471808"/>
<dbReference type="InterPro" id="IPR006109">
    <property type="entry name" value="G3P_DH_NAD-dep_C"/>
</dbReference>
<evidence type="ECO:0000256" key="7">
    <source>
        <dbReference type="RuleBase" id="RU000437"/>
    </source>
</evidence>
<proteinExistence type="inferred from homology"/>
<dbReference type="SUPFAM" id="SSF48179">
    <property type="entry name" value="6-phosphogluconate dehydrogenase C-terminal domain-like"/>
    <property type="match status" value="1"/>
</dbReference>
<dbReference type="PIRSF" id="PIRSF000114">
    <property type="entry name" value="Glycerol-3-P_dh"/>
    <property type="match status" value="1"/>
</dbReference>
<evidence type="ECO:0000256" key="2">
    <source>
        <dbReference type="ARBA" id="ARBA00005192"/>
    </source>
</evidence>
<dbReference type="PANTHER" id="PTHR11728">
    <property type="entry name" value="GLYCEROL-3-PHOSPHATE DEHYDROGENASE"/>
    <property type="match status" value="1"/>
</dbReference>
<dbReference type="InterPro" id="IPR011128">
    <property type="entry name" value="G3P_DH_NAD-dep_N"/>
</dbReference>
<gene>
    <name evidence="12 13" type="primary">LOC106471808</name>
</gene>
<keyword evidence="4 7" id="KW-0560">Oxidoreductase</keyword>
<dbReference type="RefSeq" id="XP_022256125.1">
    <property type="nucleotide sequence ID" value="XM_022400417.1"/>
</dbReference>
<dbReference type="Pfam" id="PF07479">
    <property type="entry name" value="NAD_Gly3P_dh_C"/>
    <property type="match status" value="1"/>
</dbReference>
<name>A0ABM1TJR9_LIMPO</name>
<dbReference type="PRINTS" id="PR00077">
    <property type="entry name" value="GPDHDRGNASE"/>
</dbReference>
<dbReference type="InterPro" id="IPR036291">
    <property type="entry name" value="NAD(P)-bd_dom_sf"/>
</dbReference>